<dbReference type="PROSITE" id="PS51257">
    <property type="entry name" value="PROKAR_LIPOPROTEIN"/>
    <property type="match status" value="1"/>
</dbReference>
<gene>
    <name evidence="4" type="ORF">UAU_04354</name>
</gene>
<comment type="caution">
    <text evidence="4">The sequence shown here is derived from an EMBL/GenBank/DDBJ whole genome shotgun (WGS) entry which is preliminary data.</text>
</comment>
<feature type="compositionally biased region" description="Low complexity" evidence="1">
    <location>
        <begin position="24"/>
        <end position="43"/>
    </location>
</feature>
<dbReference type="OrthoDB" id="9806505at2"/>
<feature type="region of interest" description="Disordered" evidence="1">
    <location>
        <begin position="24"/>
        <end position="47"/>
    </location>
</feature>
<keyword evidence="5" id="KW-1185">Reference proteome</keyword>
<dbReference type="HOGENOM" id="CLU_068890_0_0_9"/>
<evidence type="ECO:0000259" key="3">
    <source>
        <dbReference type="PROSITE" id="PS50902"/>
    </source>
</evidence>
<evidence type="ECO:0000313" key="5">
    <source>
        <dbReference type="Proteomes" id="UP000013782"/>
    </source>
</evidence>
<evidence type="ECO:0000313" key="4">
    <source>
        <dbReference type="EMBL" id="EOH88535.1"/>
    </source>
</evidence>
<accession>R2RZ43</accession>
<name>R2RZ43_9ENTE</name>
<dbReference type="NCBIfam" id="NF005389">
    <property type="entry name" value="PRK06934.1"/>
    <property type="match status" value="1"/>
</dbReference>
<organism evidence="4 5">
    <name type="scientific">Enterococcus pallens ATCC BAA-351</name>
    <dbReference type="NCBI Taxonomy" id="1158607"/>
    <lineage>
        <taxon>Bacteria</taxon>
        <taxon>Bacillati</taxon>
        <taxon>Bacillota</taxon>
        <taxon>Bacilli</taxon>
        <taxon>Lactobacillales</taxon>
        <taxon>Enterococcaceae</taxon>
        <taxon>Enterococcus</taxon>
    </lineage>
</organism>
<protein>
    <recommendedName>
        <fullName evidence="3">Flavodoxin-like domain-containing protein</fullName>
    </recommendedName>
</protein>
<dbReference type="PROSITE" id="PS50902">
    <property type="entry name" value="FLAVODOXIN_LIKE"/>
    <property type="match status" value="1"/>
</dbReference>
<sequence>MKKIASIFMGLFLVMTLSACQEQTTETRSSGSTNTNSSNQSGSAAEGTQELGKTLVVYFSVPETQDPNNMTQEEENSVVVIDGKVLGNTEYVATVIQQETNADLFRIEPKTPYPTDHEDLVDLAKEELDDNARPALAEQVSNIEEYDTIFLGYPNWWGDLPMILYTFLETTDLSGKQVIPFNTHGGSGFSSTIQTIKEQSPDANVEENGLTISRDDVQDSENQIKDWVASFQ</sequence>
<evidence type="ECO:0000256" key="1">
    <source>
        <dbReference type="SAM" id="MobiDB-lite"/>
    </source>
</evidence>
<dbReference type="EMBL" id="AJAQ01000045">
    <property type="protein sequence ID" value="EOH88535.1"/>
    <property type="molecule type" value="Genomic_DNA"/>
</dbReference>
<dbReference type="PATRIC" id="fig|1158607.3.peg.4332"/>
<dbReference type="STRING" id="160454.RV10_GL002831"/>
<feature type="signal peptide" evidence="2">
    <location>
        <begin position="1"/>
        <end position="19"/>
    </location>
</feature>
<dbReference type="eggNOG" id="COG0716">
    <property type="taxonomic scope" value="Bacteria"/>
</dbReference>
<proteinExistence type="predicted"/>
<dbReference type="AlphaFoldDB" id="R2RZ43"/>
<dbReference type="GO" id="GO:0016651">
    <property type="term" value="F:oxidoreductase activity, acting on NAD(P)H"/>
    <property type="evidence" value="ECO:0007669"/>
    <property type="project" value="UniProtKB-ARBA"/>
</dbReference>
<feature type="chain" id="PRO_5038345018" description="Flavodoxin-like domain-containing protein" evidence="2">
    <location>
        <begin position="20"/>
        <end position="232"/>
    </location>
</feature>
<dbReference type="PANTHER" id="PTHR39201">
    <property type="entry name" value="EXPORTED PROTEIN-RELATED"/>
    <property type="match status" value="1"/>
</dbReference>
<feature type="domain" description="Flavodoxin-like" evidence="3">
    <location>
        <begin position="78"/>
        <end position="232"/>
    </location>
</feature>
<dbReference type="RefSeq" id="WP_010759297.1">
    <property type="nucleotide sequence ID" value="NZ_ASWD01000003.1"/>
</dbReference>
<dbReference type="SUPFAM" id="SSF52218">
    <property type="entry name" value="Flavoproteins"/>
    <property type="match status" value="1"/>
</dbReference>
<dbReference type="Gene3D" id="3.40.50.360">
    <property type="match status" value="1"/>
</dbReference>
<dbReference type="InterPro" id="IPR008254">
    <property type="entry name" value="Flavodoxin/NO_synth"/>
</dbReference>
<dbReference type="Pfam" id="PF12682">
    <property type="entry name" value="Flavodoxin_4"/>
    <property type="match status" value="1"/>
</dbReference>
<dbReference type="GO" id="GO:0010181">
    <property type="term" value="F:FMN binding"/>
    <property type="evidence" value="ECO:0007669"/>
    <property type="project" value="InterPro"/>
</dbReference>
<dbReference type="Proteomes" id="UP000013782">
    <property type="component" value="Unassembled WGS sequence"/>
</dbReference>
<evidence type="ECO:0000256" key="2">
    <source>
        <dbReference type="SAM" id="SignalP"/>
    </source>
</evidence>
<keyword evidence="2" id="KW-0732">Signal</keyword>
<dbReference type="PANTHER" id="PTHR39201:SF1">
    <property type="entry name" value="FLAVODOXIN-LIKE DOMAIN-CONTAINING PROTEIN"/>
    <property type="match status" value="1"/>
</dbReference>
<dbReference type="InterPro" id="IPR029039">
    <property type="entry name" value="Flavoprotein-like_sf"/>
</dbReference>
<reference evidence="4 5" key="1">
    <citation type="submission" date="2013-02" db="EMBL/GenBank/DDBJ databases">
        <title>The Genome Sequence of Enterococcus pallens BAA-351.</title>
        <authorList>
            <consortium name="The Broad Institute Genome Sequencing Platform"/>
            <consortium name="The Broad Institute Genome Sequencing Center for Infectious Disease"/>
            <person name="Earl A.M."/>
            <person name="Gilmore M.S."/>
            <person name="Lebreton F."/>
            <person name="Walker B."/>
            <person name="Young S.K."/>
            <person name="Zeng Q."/>
            <person name="Gargeya S."/>
            <person name="Fitzgerald M."/>
            <person name="Haas B."/>
            <person name="Abouelleil A."/>
            <person name="Alvarado L."/>
            <person name="Arachchi H.M."/>
            <person name="Berlin A.M."/>
            <person name="Chapman S.B."/>
            <person name="Dewar J."/>
            <person name="Goldberg J."/>
            <person name="Griggs A."/>
            <person name="Gujja S."/>
            <person name="Hansen M."/>
            <person name="Howarth C."/>
            <person name="Imamovic A."/>
            <person name="Larimer J."/>
            <person name="McCowan C."/>
            <person name="Murphy C."/>
            <person name="Neiman D."/>
            <person name="Pearson M."/>
            <person name="Priest M."/>
            <person name="Roberts A."/>
            <person name="Saif S."/>
            <person name="Shea T."/>
            <person name="Sisk P."/>
            <person name="Sykes S."/>
            <person name="Wortman J."/>
            <person name="Nusbaum C."/>
            <person name="Birren B."/>
        </authorList>
    </citation>
    <scope>NUCLEOTIDE SEQUENCE [LARGE SCALE GENOMIC DNA]</scope>
    <source>
        <strain evidence="4 5">ATCC BAA-351</strain>
    </source>
</reference>